<dbReference type="AlphaFoldDB" id="A0A0C6F4H1"/>
<organism evidence="1 2">
    <name type="scientific">Methylobacterium aquaticum</name>
    <dbReference type="NCBI Taxonomy" id="270351"/>
    <lineage>
        <taxon>Bacteria</taxon>
        <taxon>Pseudomonadati</taxon>
        <taxon>Pseudomonadota</taxon>
        <taxon>Alphaproteobacteria</taxon>
        <taxon>Hyphomicrobiales</taxon>
        <taxon>Methylobacteriaceae</taxon>
        <taxon>Methylobacterium</taxon>
    </lineage>
</organism>
<evidence type="ECO:0000313" key="2">
    <source>
        <dbReference type="Proteomes" id="UP000061432"/>
    </source>
</evidence>
<protein>
    <submittedName>
        <fullName evidence="1">Uncharacterized protein</fullName>
    </submittedName>
</protein>
<sequence>MHIVSLEKDTPLSREEISEIALSLYGPGKKWYSELARDLTRIRGTDAAISTAAVHQWMNADNRSPPWWATVLIYRLLAEKRSELMLRAARLQSWIVEMEDNRISPNSRRMLMKHDV</sequence>
<evidence type="ECO:0000313" key="1">
    <source>
        <dbReference type="EMBL" id="BAQ47596.1"/>
    </source>
</evidence>
<reference evidence="1 2" key="1">
    <citation type="journal article" date="2015" name="Genome Announc.">
        <title>Complete Genome Sequence of Methylobacterium aquaticum Strain 22A, Isolated from Racomitrium japonicum Moss.</title>
        <authorList>
            <person name="Tani A."/>
            <person name="Ogura Y."/>
            <person name="Hayashi T."/>
            <person name="Kimbara K."/>
        </authorList>
    </citation>
    <scope>NUCLEOTIDE SEQUENCE [LARGE SCALE GENOMIC DNA]</scope>
    <source>
        <strain evidence="1 2">MA-22A</strain>
    </source>
</reference>
<dbReference type="PATRIC" id="fig|270351.10.peg.4463"/>
<name>A0A0C6F4H1_9HYPH</name>
<reference evidence="2" key="2">
    <citation type="submission" date="2015-01" db="EMBL/GenBank/DDBJ databases">
        <title>Complete genome sequence of Methylobacterium aquaticum strain 22A.</title>
        <authorList>
            <person name="Tani A."/>
            <person name="Ogura Y."/>
            <person name="Hayashi T."/>
        </authorList>
    </citation>
    <scope>NUCLEOTIDE SEQUENCE [LARGE SCALE GENOMIC DNA]</scope>
    <source>
        <strain evidence="2">MA-22A</strain>
    </source>
</reference>
<dbReference type="STRING" id="270351.Maq22A_c23160"/>
<accession>A0A0C6F4H1</accession>
<dbReference type="Proteomes" id="UP000061432">
    <property type="component" value="Chromosome"/>
</dbReference>
<dbReference type="KEGG" id="maqu:Maq22A_c23160"/>
<proteinExistence type="predicted"/>
<gene>
    <name evidence="1" type="ORF">Maq22A_c23160</name>
</gene>
<dbReference type="EMBL" id="AP014704">
    <property type="protein sequence ID" value="BAQ47596.1"/>
    <property type="molecule type" value="Genomic_DNA"/>
</dbReference>